<dbReference type="GO" id="GO:0023051">
    <property type="term" value="P:regulation of signaling"/>
    <property type="evidence" value="ECO:0007669"/>
    <property type="project" value="InterPro"/>
</dbReference>
<dbReference type="PROSITE" id="PS00478">
    <property type="entry name" value="LIM_DOMAIN_1"/>
    <property type="match status" value="1"/>
</dbReference>
<feature type="compositionally biased region" description="Basic and acidic residues" evidence="5">
    <location>
        <begin position="765"/>
        <end position="785"/>
    </location>
</feature>
<feature type="compositionally biased region" description="Low complexity" evidence="5">
    <location>
        <begin position="1669"/>
        <end position="1711"/>
    </location>
</feature>
<dbReference type="PROSITE" id="PS50106">
    <property type="entry name" value="PDZ"/>
    <property type="match status" value="1"/>
</dbReference>
<feature type="domain" description="LIM zinc-binding" evidence="6">
    <location>
        <begin position="1725"/>
        <end position="1788"/>
    </location>
</feature>
<dbReference type="CDD" id="cd08368">
    <property type="entry name" value="LIM"/>
    <property type="match status" value="1"/>
</dbReference>
<dbReference type="Pfam" id="PF17820">
    <property type="entry name" value="PDZ_6"/>
    <property type="match status" value="1"/>
</dbReference>
<dbReference type="PANTHER" id="PTHR46767">
    <property type="entry name" value="LIM DOMAIN ONLY PROTEIN 7"/>
    <property type="match status" value="1"/>
</dbReference>
<feature type="compositionally biased region" description="Basic and acidic residues" evidence="5">
    <location>
        <begin position="1315"/>
        <end position="1326"/>
    </location>
</feature>
<comment type="caution">
    <text evidence="8">The sequence shown here is derived from an EMBL/GenBank/DDBJ whole genome shotgun (WGS) entry which is preliminary data.</text>
</comment>
<feature type="region of interest" description="Disordered" evidence="5">
    <location>
        <begin position="1352"/>
        <end position="1719"/>
    </location>
</feature>
<feature type="region of interest" description="Disordered" evidence="5">
    <location>
        <begin position="1286"/>
        <end position="1326"/>
    </location>
</feature>
<dbReference type="Proteomes" id="UP000677803">
    <property type="component" value="Unassembled WGS sequence"/>
</dbReference>
<feature type="compositionally biased region" description="Polar residues" evidence="5">
    <location>
        <begin position="621"/>
        <end position="632"/>
    </location>
</feature>
<feature type="region of interest" description="Disordered" evidence="5">
    <location>
        <begin position="611"/>
        <end position="643"/>
    </location>
</feature>
<dbReference type="InterPro" id="IPR036872">
    <property type="entry name" value="CH_dom_sf"/>
</dbReference>
<dbReference type="Gene3D" id="2.30.42.10">
    <property type="match status" value="1"/>
</dbReference>
<evidence type="ECO:0000256" key="2">
    <source>
        <dbReference type="ARBA" id="ARBA00022833"/>
    </source>
</evidence>
<evidence type="ECO:0000256" key="3">
    <source>
        <dbReference type="ARBA" id="ARBA00023038"/>
    </source>
</evidence>
<dbReference type="Gene3D" id="1.10.418.10">
    <property type="entry name" value="Calponin-like domain"/>
    <property type="match status" value="1"/>
</dbReference>
<evidence type="ECO:0000256" key="4">
    <source>
        <dbReference type="PROSITE-ProRule" id="PRU00125"/>
    </source>
</evidence>
<feature type="compositionally biased region" description="Polar residues" evidence="5">
    <location>
        <begin position="1590"/>
        <end position="1606"/>
    </location>
</feature>
<evidence type="ECO:0000256" key="1">
    <source>
        <dbReference type="ARBA" id="ARBA00022723"/>
    </source>
</evidence>
<dbReference type="SUPFAM" id="SSF47576">
    <property type="entry name" value="Calponin-homology domain, CH-domain"/>
    <property type="match status" value="1"/>
</dbReference>
<dbReference type="SMART" id="SM00132">
    <property type="entry name" value="LIM"/>
    <property type="match status" value="1"/>
</dbReference>
<evidence type="ECO:0000259" key="6">
    <source>
        <dbReference type="PROSITE" id="PS50023"/>
    </source>
</evidence>
<feature type="compositionally biased region" description="Polar residues" evidence="5">
    <location>
        <begin position="278"/>
        <end position="294"/>
    </location>
</feature>
<dbReference type="PANTHER" id="PTHR46767:SF1">
    <property type="entry name" value="LIM DOMAIN ONLY PROTEIN 7"/>
    <property type="match status" value="1"/>
</dbReference>
<keyword evidence="1 4" id="KW-0479">Metal-binding</keyword>
<feature type="compositionally biased region" description="Polar residues" evidence="5">
    <location>
        <begin position="1653"/>
        <end position="1663"/>
    </location>
</feature>
<feature type="compositionally biased region" description="Basic and acidic residues" evidence="5">
    <location>
        <begin position="747"/>
        <end position="758"/>
    </location>
</feature>
<proteinExistence type="predicted"/>
<evidence type="ECO:0000313" key="8">
    <source>
        <dbReference type="EMBL" id="CAG5865820.1"/>
    </source>
</evidence>
<dbReference type="OrthoDB" id="15627at2759"/>
<dbReference type="Gene3D" id="2.10.110.10">
    <property type="entry name" value="Cysteine Rich Protein"/>
    <property type="match status" value="1"/>
</dbReference>
<accession>A0A8S4AFW3</accession>
<dbReference type="InterPro" id="IPR001781">
    <property type="entry name" value="Znf_LIM"/>
</dbReference>
<keyword evidence="3 4" id="KW-0440">LIM domain</keyword>
<keyword evidence="2 4" id="KW-0862">Zinc</keyword>
<feature type="compositionally biased region" description="Basic and acidic residues" evidence="5">
    <location>
        <begin position="1392"/>
        <end position="1510"/>
    </location>
</feature>
<dbReference type="GO" id="GO:0030155">
    <property type="term" value="P:regulation of cell adhesion"/>
    <property type="evidence" value="ECO:0007669"/>
    <property type="project" value="InterPro"/>
</dbReference>
<evidence type="ECO:0000313" key="9">
    <source>
        <dbReference type="Proteomes" id="UP000677803"/>
    </source>
</evidence>
<protein>
    <submittedName>
        <fullName evidence="8">(Atlantic silverside) hypothetical protein</fullName>
    </submittedName>
</protein>
<feature type="compositionally biased region" description="Low complexity" evidence="5">
    <location>
        <begin position="1628"/>
        <end position="1639"/>
    </location>
</feature>
<feature type="compositionally biased region" description="Polar residues" evidence="5">
    <location>
        <begin position="960"/>
        <end position="981"/>
    </location>
</feature>
<dbReference type="EMBL" id="CAJRST010001113">
    <property type="protein sequence ID" value="CAG5865820.1"/>
    <property type="molecule type" value="Genomic_DNA"/>
</dbReference>
<dbReference type="PROSITE" id="PS50023">
    <property type="entry name" value="LIM_DOMAIN_2"/>
    <property type="match status" value="1"/>
</dbReference>
<feature type="region of interest" description="Disordered" evidence="5">
    <location>
        <begin position="743"/>
        <end position="1091"/>
    </location>
</feature>
<feature type="compositionally biased region" description="Polar residues" evidence="5">
    <location>
        <begin position="939"/>
        <end position="950"/>
    </location>
</feature>
<dbReference type="InterPro" id="IPR001478">
    <property type="entry name" value="PDZ"/>
</dbReference>
<dbReference type="CDD" id="cd00136">
    <property type="entry name" value="PDZ_canonical"/>
    <property type="match status" value="1"/>
</dbReference>
<dbReference type="SMART" id="SM00228">
    <property type="entry name" value="PDZ"/>
    <property type="match status" value="1"/>
</dbReference>
<organism evidence="8 9">
    <name type="scientific">Menidia menidia</name>
    <name type="common">Atlantic silverside</name>
    <dbReference type="NCBI Taxonomy" id="238744"/>
    <lineage>
        <taxon>Eukaryota</taxon>
        <taxon>Metazoa</taxon>
        <taxon>Chordata</taxon>
        <taxon>Craniata</taxon>
        <taxon>Vertebrata</taxon>
        <taxon>Euteleostomi</taxon>
        <taxon>Actinopterygii</taxon>
        <taxon>Neopterygii</taxon>
        <taxon>Teleostei</taxon>
        <taxon>Neoteleostei</taxon>
        <taxon>Acanthomorphata</taxon>
        <taxon>Ovalentaria</taxon>
        <taxon>Atherinomorphae</taxon>
        <taxon>Atheriniformes</taxon>
        <taxon>Atherinopsidae</taxon>
        <taxon>Menidiinae</taxon>
        <taxon>Menidia</taxon>
    </lineage>
</organism>
<evidence type="ECO:0000256" key="5">
    <source>
        <dbReference type="SAM" id="MobiDB-lite"/>
    </source>
</evidence>
<feature type="region of interest" description="Disordered" evidence="5">
    <location>
        <begin position="357"/>
        <end position="430"/>
    </location>
</feature>
<sequence>MEWREQSSVGCVPAYVEAHRWIESRPSVGTVYHVQPPEDSWCLLLIETLQPSQRWFEIMGKAWGRVTAVLQMLRIELASPCLRGSFRSYSGLRAEPAVTKKKFGSNDFRSALENGVLLCELINKIKPGIIKKVNRLPTPIAGLGGEGRVSVCEKKRRTAAGRRCALALCVTPVPAWPVEHQETDRRLKNVLITIYWLGRRAQSERFYDGPYLNLKAFEGLLGTALYKESPGQKSGSVRDSGFGDSWYSEREEPHHLRGGGGGGGRGHRREDSLDSVDSLGSQPHSISSDTTLKGSSEGCFSDTEADSAFRMAESKDGLGYRRSLVITPKPNTQFNQFLPSKEKSSGYVPAPLRKKFAERKEDSRRSSAYLSSAEEEVKLTSPLAGARLPGSKGAPLPTVTVTPSVAPQQNVAGHSKGGKTQPPKRGSVRVDHRRAVHSNSLFRDMCDDSEDEDDEVGYADPVQDDLYSRKMGFKPQPAGSGSYDKFLPKFWTPEEDVHVQKIKLGSQRRPWYKKMQGFSPHAQPHTPPQLPKIQLPFLQTPPMSFAPIDPTSGPKLVKCERWSLLGRQDPRERPDPFDYGSLSPDLENDDMFARRTLAFQSNTEMAMMKSQLSADRRRYTSEPQLNIVTQQQRRGDAEDSDFPDIEQDDVVYRKEKTQQERPLSGAPDNYVPMPIPEPWALPPNLKARLLCPPSKSTSDIQIDPAVSKQVRYEELQKFREKVKENEDQWQDDLSKWKNRRRSVNSDIVKKKEEREKIEQTYGGDRVSKTLKDMQEERENKRKDSIGSRISLSYLNDDGDVFEKPASTRRTRTLPPRSYTVDALYSSSESFEPALKAEKPPAPSPPPPSAASPPASREVKISDSLVGSSSIAPASHSSADSSASPAAVPPLQRSQAIKDTGAAKREEAASAVSSSSLPQAVPEPRRPLLGKQTEAEAPSDSLSKQQAQLGSMESKPPEVSRVSTSVPRGYQRSDSARLTSGFTPRPFVSQPPRIMSLPRAFTMDDSQKRVNGNVDVSKKTSVPSRYHQFMTSEDEAHSSSAQSSEEEEEEEEREEEKTTEKGVTLIQSISSVTPHVKREAPESPAPAKETSQVKENFCEMRISLNQKPNSSRDFGFHATWDSTGARVTSIQPGSPAEMCQLQAGDEVLTVNGHKVAEMSYAEWKSCNEEALHEGSLVMDIRRHGQNNWDRNQPSLPYKSHKTINLTSTDHPILLGSPETNAATSSLDFTSNSSADVLATKDSPARTVVDVASNGVNGGFREEAVTMRNKDSEPISLKNFKRRSEFFEQGGSESVMPDIPVPPITPTSSRWSWDPEEERKRQEKWQKEQERLLQEKYKRDQEKLQEEWLQAQKDIGTSVNEQEPGSLRVNSHKVPPYSPSSPGHQPTPPLWEEEERKRQAEREHQRQEEEERRRRREEEERELQRVQEERRMREEEERELQRVQEERRRREEEERELLRLQEERKRKEMQEEEERKKREEEEERWQRRREEEREEERRRQEAAEQQRRDRALEQQQWAGGFAGFASVQAPLSFTDRTKSKSSPQLDEEDKPQRRGTAAGSGVAEKRGQQTSSQAELERQQILNEMKKKTPLLTDSSWIRQNSPSNAADQENEVPPMRRGESLDNLETYNSRRASWTSRSSSFAQNYSRPQPGLPGSSSFYTSGSGAQRPVSSTLPSSYSMSSFRSGAGSHSSSWSRQSSSPSHSSLSSPEPTSDTPEQRSRSVSGKKICTFCDTPLGKGAAMIIESLGLCYHLSCFKCIDCKADLGGSEAGAEPATQQLCDVTVLQQIDEESTCDNNP</sequence>
<dbReference type="InterPro" id="IPR041489">
    <property type="entry name" value="PDZ_6"/>
</dbReference>
<feature type="compositionally biased region" description="Pro residues" evidence="5">
    <location>
        <begin position="839"/>
        <end position="850"/>
    </location>
</feature>
<feature type="region of interest" description="Disordered" evidence="5">
    <location>
        <begin position="331"/>
        <end position="350"/>
    </location>
</feature>
<dbReference type="InterPro" id="IPR029978">
    <property type="entry name" value="LMO-7"/>
</dbReference>
<feature type="domain" description="PDZ" evidence="7">
    <location>
        <begin position="1100"/>
        <end position="1161"/>
    </location>
</feature>
<gene>
    <name evidence="8" type="ORF">MMEN_LOCUS2471</name>
</gene>
<reference evidence="8" key="1">
    <citation type="submission" date="2021-05" db="EMBL/GenBank/DDBJ databases">
        <authorList>
            <person name="Tigano A."/>
        </authorList>
    </citation>
    <scope>NUCLEOTIDE SEQUENCE</scope>
</reference>
<dbReference type="InterPro" id="IPR031865">
    <property type="entry name" value="DUF4757"/>
</dbReference>
<dbReference type="GO" id="GO:0046872">
    <property type="term" value="F:metal ion binding"/>
    <property type="evidence" value="ECO:0007669"/>
    <property type="project" value="UniProtKB-KW"/>
</dbReference>
<feature type="region of interest" description="Disordered" evidence="5">
    <location>
        <begin position="228"/>
        <end position="299"/>
    </location>
</feature>
<dbReference type="InterPro" id="IPR036034">
    <property type="entry name" value="PDZ_sf"/>
</dbReference>
<name>A0A8S4AFW3_9TELE</name>
<evidence type="ECO:0000259" key="7">
    <source>
        <dbReference type="PROSITE" id="PS50106"/>
    </source>
</evidence>
<feature type="compositionally biased region" description="Polar residues" evidence="5">
    <location>
        <begin position="399"/>
        <end position="412"/>
    </location>
</feature>
<keyword evidence="9" id="KW-1185">Reference proteome</keyword>
<dbReference type="Pfam" id="PF15949">
    <property type="entry name" value="DUF4757"/>
    <property type="match status" value="2"/>
</dbReference>
<dbReference type="SUPFAM" id="SSF50156">
    <property type="entry name" value="PDZ domain-like"/>
    <property type="match status" value="1"/>
</dbReference>
<feature type="compositionally biased region" description="Acidic residues" evidence="5">
    <location>
        <begin position="1043"/>
        <end position="1053"/>
    </location>
</feature>
<feature type="compositionally biased region" description="Low complexity" evidence="5">
    <location>
        <begin position="867"/>
        <end position="889"/>
    </location>
</feature>